<proteinExistence type="predicted"/>
<evidence type="ECO:0000313" key="1">
    <source>
        <dbReference type="EMBL" id="CAG8816932.1"/>
    </source>
</evidence>
<name>A0ACA9RYF4_9GLOM</name>
<dbReference type="EMBL" id="CAJVQC010079182">
    <property type="protein sequence ID" value="CAG8816932.1"/>
    <property type="molecule type" value="Genomic_DNA"/>
</dbReference>
<feature type="non-terminal residue" evidence="1">
    <location>
        <position position="1"/>
    </location>
</feature>
<feature type="non-terminal residue" evidence="1">
    <location>
        <position position="218"/>
    </location>
</feature>
<accession>A0ACA9RYF4</accession>
<evidence type="ECO:0000313" key="2">
    <source>
        <dbReference type="Proteomes" id="UP000789920"/>
    </source>
</evidence>
<protein>
    <submittedName>
        <fullName evidence="1">30325_t:CDS:1</fullName>
    </submittedName>
</protein>
<gene>
    <name evidence="1" type="ORF">RPERSI_LOCUS24566</name>
</gene>
<keyword evidence="2" id="KW-1185">Reference proteome</keyword>
<comment type="caution">
    <text evidence="1">The sequence shown here is derived from an EMBL/GenBank/DDBJ whole genome shotgun (WGS) entry which is preliminary data.</text>
</comment>
<organism evidence="1 2">
    <name type="scientific">Racocetra persica</name>
    <dbReference type="NCBI Taxonomy" id="160502"/>
    <lineage>
        <taxon>Eukaryota</taxon>
        <taxon>Fungi</taxon>
        <taxon>Fungi incertae sedis</taxon>
        <taxon>Mucoromycota</taxon>
        <taxon>Glomeromycotina</taxon>
        <taxon>Glomeromycetes</taxon>
        <taxon>Diversisporales</taxon>
        <taxon>Gigasporaceae</taxon>
        <taxon>Racocetra</taxon>
    </lineage>
</organism>
<sequence>NILKILAEENLVEGEGLKRDNVNVSMQSILRTRAFFDDLNALAFVLHPIKLAISILESQNCSLADCFIGLVYLGAAIRRLSENDYHNVWTRGTFWRILLAADSFYEKMDKKPKERKMLMSQMRSYRYRIALFDISFDDNESPSVWWMSLEDYFLKDENHICQLAHILLSITPHVAGCKRIWSTLGWYRKHRTRLSLDKIENMQKLSAFYLANSKNELP</sequence>
<reference evidence="1" key="1">
    <citation type="submission" date="2021-06" db="EMBL/GenBank/DDBJ databases">
        <authorList>
            <person name="Kallberg Y."/>
            <person name="Tangrot J."/>
            <person name="Rosling A."/>
        </authorList>
    </citation>
    <scope>NUCLEOTIDE SEQUENCE</scope>
    <source>
        <strain evidence="1">MA461A</strain>
    </source>
</reference>
<dbReference type="Proteomes" id="UP000789920">
    <property type="component" value="Unassembled WGS sequence"/>
</dbReference>